<evidence type="ECO:0000313" key="1">
    <source>
        <dbReference type="EMBL" id="KAF2462524.1"/>
    </source>
</evidence>
<organism evidence="1 2">
    <name type="scientific">Lindgomyces ingoldianus</name>
    <dbReference type="NCBI Taxonomy" id="673940"/>
    <lineage>
        <taxon>Eukaryota</taxon>
        <taxon>Fungi</taxon>
        <taxon>Dikarya</taxon>
        <taxon>Ascomycota</taxon>
        <taxon>Pezizomycotina</taxon>
        <taxon>Dothideomycetes</taxon>
        <taxon>Pleosporomycetidae</taxon>
        <taxon>Pleosporales</taxon>
        <taxon>Lindgomycetaceae</taxon>
        <taxon>Lindgomyces</taxon>
    </lineage>
</organism>
<feature type="non-terminal residue" evidence="1">
    <location>
        <position position="1"/>
    </location>
</feature>
<dbReference type="EMBL" id="MU003585">
    <property type="protein sequence ID" value="KAF2462524.1"/>
    <property type="molecule type" value="Genomic_DNA"/>
</dbReference>
<comment type="caution">
    <text evidence="1">The sequence shown here is derived from an EMBL/GenBank/DDBJ whole genome shotgun (WGS) entry which is preliminary data.</text>
</comment>
<protein>
    <submittedName>
        <fullName evidence="1">Uncharacterized protein</fullName>
    </submittedName>
</protein>
<keyword evidence="2" id="KW-1185">Reference proteome</keyword>
<reference evidence="1" key="1">
    <citation type="journal article" date="2020" name="Stud. Mycol.">
        <title>101 Dothideomycetes genomes: a test case for predicting lifestyles and emergence of pathogens.</title>
        <authorList>
            <person name="Haridas S."/>
            <person name="Albert R."/>
            <person name="Binder M."/>
            <person name="Bloem J."/>
            <person name="Labutti K."/>
            <person name="Salamov A."/>
            <person name="Andreopoulos B."/>
            <person name="Baker S."/>
            <person name="Barry K."/>
            <person name="Bills G."/>
            <person name="Bluhm B."/>
            <person name="Cannon C."/>
            <person name="Castanera R."/>
            <person name="Culley D."/>
            <person name="Daum C."/>
            <person name="Ezra D."/>
            <person name="Gonzalez J."/>
            <person name="Henrissat B."/>
            <person name="Kuo A."/>
            <person name="Liang C."/>
            <person name="Lipzen A."/>
            <person name="Lutzoni F."/>
            <person name="Magnuson J."/>
            <person name="Mondo S."/>
            <person name="Nolan M."/>
            <person name="Ohm R."/>
            <person name="Pangilinan J."/>
            <person name="Park H.-J."/>
            <person name="Ramirez L."/>
            <person name="Alfaro M."/>
            <person name="Sun H."/>
            <person name="Tritt A."/>
            <person name="Yoshinaga Y."/>
            <person name="Zwiers L.-H."/>
            <person name="Turgeon B."/>
            <person name="Goodwin S."/>
            <person name="Spatafora J."/>
            <person name="Crous P."/>
            <person name="Grigoriev I."/>
        </authorList>
    </citation>
    <scope>NUCLEOTIDE SEQUENCE</scope>
    <source>
        <strain evidence="1">ATCC 200398</strain>
    </source>
</reference>
<name>A0ACB6Q6G5_9PLEO</name>
<evidence type="ECO:0000313" key="2">
    <source>
        <dbReference type="Proteomes" id="UP000799755"/>
    </source>
</evidence>
<accession>A0ACB6Q6G5</accession>
<sequence>IFSGAIGSPKGKGVGYALIKATPTSFSWSAALEDIEEPATPILRYLVKIDRRSKEISPPEPIVLSETELAEAILAATGQHLASSTRFTDGALSISYKVAVQESQDVTYVVQLRHHGRVASMDALMTLISRTTDSHSLPVPPVYPIPGEMERQEATGMGRQITRLIPGVMASSVYPRLSHENKLIFVRNMALAFQACWTVQLPEHHLIGELTADGIGGRV</sequence>
<dbReference type="Proteomes" id="UP000799755">
    <property type="component" value="Unassembled WGS sequence"/>
</dbReference>
<gene>
    <name evidence="1" type="ORF">BDR25DRAFT_198328</name>
</gene>
<feature type="non-terminal residue" evidence="1">
    <location>
        <position position="219"/>
    </location>
</feature>
<proteinExistence type="predicted"/>